<evidence type="ECO:0000259" key="3">
    <source>
        <dbReference type="PROSITE" id="PS50222"/>
    </source>
</evidence>
<dbReference type="Gene3D" id="1.10.238.10">
    <property type="entry name" value="EF-hand"/>
    <property type="match status" value="1"/>
</dbReference>
<dbReference type="InterPro" id="IPR018247">
    <property type="entry name" value="EF_Hand_1_Ca_BS"/>
</dbReference>
<dbReference type="Proteomes" id="UP000009168">
    <property type="component" value="Unassembled WGS sequence"/>
</dbReference>
<dbReference type="GeneID" id="7827579"/>
<dbReference type="AlphaFoldDB" id="I7MN26"/>
<feature type="domain" description="EF-hand" evidence="3">
    <location>
        <begin position="218"/>
        <end position="243"/>
    </location>
</feature>
<dbReference type="OrthoDB" id="26525at2759"/>
<dbReference type="SUPFAM" id="SSF47473">
    <property type="entry name" value="EF-hand"/>
    <property type="match status" value="1"/>
</dbReference>
<accession>I7MN26</accession>
<evidence type="ECO:0000256" key="1">
    <source>
        <dbReference type="ARBA" id="ARBA00022837"/>
    </source>
</evidence>
<protein>
    <recommendedName>
        <fullName evidence="3">EF-hand domain-containing protein</fullName>
    </recommendedName>
</protein>
<dbReference type="KEGG" id="tet:TTHERM_00525120"/>
<gene>
    <name evidence="4" type="ORF">TTHERM_00525120</name>
</gene>
<dbReference type="InterPro" id="IPR002048">
    <property type="entry name" value="EF_hand_dom"/>
</dbReference>
<evidence type="ECO:0000313" key="5">
    <source>
        <dbReference type="Proteomes" id="UP000009168"/>
    </source>
</evidence>
<evidence type="ECO:0000256" key="2">
    <source>
        <dbReference type="SAM" id="MobiDB-lite"/>
    </source>
</evidence>
<dbReference type="STRING" id="312017.I7MN26"/>
<organism evidence="4 5">
    <name type="scientific">Tetrahymena thermophila (strain SB210)</name>
    <dbReference type="NCBI Taxonomy" id="312017"/>
    <lineage>
        <taxon>Eukaryota</taxon>
        <taxon>Sar</taxon>
        <taxon>Alveolata</taxon>
        <taxon>Ciliophora</taxon>
        <taxon>Intramacronucleata</taxon>
        <taxon>Oligohymenophorea</taxon>
        <taxon>Hymenostomatida</taxon>
        <taxon>Tetrahymenina</taxon>
        <taxon>Tetrahymenidae</taxon>
        <taxon>Tetrahymena</taxon>
    </lineage>
</organism>
<dbReference type="EMBL" id="GG662209">
    <property type="protein sequence ID" value="EAS07780.1"/>
    <property type="molecule type" value="Genomic_DNA"/>
</dbReference>
<dbReference type="PROSITE" id="PS00018">
    <property type="entry name" value="EF_HAND_1"/>
    <property type="match status" value="1"/>
</dbReference>
<dbReference type="HOGENOM" id="CLU_1079587_0_0_1"/>
<proteinExistence type="predicted"/>
<evidence type="ECO:0000313" key="4">
    <source>
        <dbReference type="EMBL" id="EAS07780.1"/>
    </source>
</evidence>
<reference evidence="5" key="1">
    <citation type="journal article" date="2006" name="PLoS Biol.">
        <title>Macronuclear genome sequence of the ciliate Tetrahymena thermophila, a model eukaryote.</title>
        <authorList>
            <person name="Eisen J.A."/>
            <person name="Coyne R.S."/>
            <person name="Wu M."/>
            <person name="Wu D."/>
            <person name="Thiagarajan M."/>
            <person name="Wortman J.R."/>
            <person name="Badger J.H."/>
            <person name="Ren Q."/>
            <person name="Amedeo P."/>
            <person name="Jones K.M."/>
            <person name="Tallon L.J."/>
            <person name="Delcher A.L."/>
            <person name="Salzberg S.L."/>
            <person name="Silva J.C."/>
            <person name="Haas B.J."/>
            <person name="Majoros W.H."/>
            <person name="Farzad M."/>
            <person name="Carlton J.M."/>
            <person name="Smith R.K. Jr."/>
            <person name="Garg J."/>
            <person name="Pearlman R.E."/>
            <person name="Karrer K.M."/>
            <person name="Sun L."/>
            <person name="Manning G."/>
            <person name="Elde N.C."/>
            <person name="Turkewitz A.P."/>
            <person name="Asai D.J."/>
            <person name="Wilkes D.E."/>
            <person name="Wang Y."/>
            <person name="Cai H."/>
            <person name="Collins K."/>
            <person name="Stewart B.A."/>
            <person name="Lee S.R."/>
            <person name="Wilamowska K."/>
            <person name="Weinberg Z."/>
            <person name="Ruzzo W.L."/>
            <person name="Wloga D."/>
            <person name="Gaertig J."/>
            <person name="Frankel J."/>
            <person name="Tsao C.-C."/>
            <person name="Gorovsky M.A."/>
            <person name="Keeling P.J."/>
            <person name="Waller R.F."/>
            <person name="Patron N.J."/>
            <person name="Cherry J.M."/>
            <person name="Stover N.A."/>
            <person name="Krieger C.J."/>
            <person name="del Toro C."/>
            <person name="Ryder H.F."/>
            <person name="Williamson S.C."/>
            <person name="Barbeau R.A."/>
            <person name="Hamilton E.P."/>
            <person name="Orias E."/>
        </authorList>
    </citation>
    <scope>NUCLEOTIDE SEQUENCE [LARGE SCALE GENOMIC DNA]</scope>
    <source>
        <strain evidence="5">SB210</strain>
    </source>
</reference>
<dbReference type="PROSITE" id="PS50222">
    <property type="entry name" value="EF_HAND_2"/>
    <property type="match status" value="1"/>
</dbReference>
<dbReference type="InParanoid" id="I7MN26"/>
<feature type="region of interest" description="Disordered" evidence="2">
    <location>
        <begin position="1"/>
        <end position="24"/>
    </location>
</feature>
<keyword evidence="5" id="KW-1185">Reference proteome</keyword>
<sequence length="258" mass="30010">MRKSSTSSMNSSKKQSTNLADSQKQQILSTFEQQKKDNIVQQQRNIIEALQNQLDQGTKTKEERFAYLQDILGETNLGVEFFQTNPQDQNKLQVEYDQINTAINTIKSAKKDTKRKETYKESPCASIGINEVKQRMNIINPDFPQEEIQFMFPPRKEVNSKELFELLRVNQIQKDPLTEALKLFLDQNGELNKGKLNIMMKYLGYGQIDTKEMNILKDILDIDQDGKITQEDLKEVFSGCNKIYKIQQQNKNEEQDQK</sequence>
<feature type="compositionally biased region" description="Low complexity" evidence="2">
    <location>
        <begin position="1"/>
        <end position="18"/>
    </location>
</feature>
<name>I7MN26_TETTS</name>
<keyword evidence="1" id="KW-0106">Calcium</keyword>
<dbReference type="InterPro" id="IPR011992">
    <property type="entry name" value="EF-hand-dom_pair"/>
</dbReference>
<dbReference type="GO" id="GO:0005509">
    <property type="term" value="F:calcium ion binding"/>
    <property type="evidence" value="ECO:0007669"/>
    <property type="project" value="InterPro"/>
</dbReference>
<dbReference type="RefSeq" id="XP_001028022.1">
    <property type="nucleotide sequence ID" value="XM_001028022.1"/>
</dbReference>